<comment type="caution">
    <text evidence="2">The sequence shown here is derived from an EMBL/GenBank/DDBJ whole genome shotgun (WGS) entry which is preliminary data.</text>
</comment>
<keyword evidence="1" id="KW-0472">Membrane</keyword>
<organism evidence="2 3">
    <name type="scientific">Lentinula aciculospora</name>
    <dbReference type="NCBI Taxonomy" id="153920"/>
    <lineage>
        <taxon>Eukaryota</taxon>
        <taxon>Fungi</taxon>
        <taxon>Dikarya</taxon>
        <taxon>Basidiomycota</taxon>
        <taxon>Agaricomycotina</taxon>
        <taxon>Agaricomycetes</taxon>
        <taxon>Agaricomycetidae</taxon>
        <taxon>Agaricales</taxon>
        <taxon>Marasmiineae</taxon>
        <taxon>Omphalotaceae</taxon>
        <taxon>Lentinula</taxon>
    </lineage>
</organism>
<feature type="transmembrane region" description="Helical" evidence="1">
    <location>
        <begin position="146"/>
        <end position="169"/>
    </location>
</feature>
<keyword evidence="1" id="KW-1133">Transmembrane helix</keyword>
<feature type="transmembrane region" description="Helical" evidence="1">
    <location>
        <begin position="95"/>
        <end position="115"/>
    </location>
</feature>
<reference evidence="2" key="1">
    <citation type="submission" date="2022-08" db="EMBL/GenBank/DDBJ databases">
        <title>A Global Phylogenomic Analysis of the Shiitake Genus Lentinula.</title>
        <authorList>
            <consortium name="DOE Joint Genome Institute"/>
            <person name="Sierra-Patev S."/>
            <person name="Min B."/>
            <person name="Naranjo-Ortiz M."/>
            <person name="Looney B."/>
            <person name="Konkel Z."/>
            <person name="Slot J.C."/>
            <person name="Sakamoto Y."/>
            <person name="Steenwyk J.L."/>
            <person name="Rokas A."/>
            <person name="Carro J."/>
            <person name="Camarero S."/>
            <person name="Ferreira P."/>
            <person name="Molpeceres G."/>
            <person name="Ruiz-Duenas F.J."/>
            <person name="Serrano A."/>
            <person name="Henrissat B."/>
            <person name="Drula E."/>
            <person name="Hughes K.W."/>
            <person name="Mata J.L."/>
            <person name="Ishikawa N.K."/>
            <person name="Vargas-Isla R."/>
            <person name="Ushijima S."/>
            <person name="Smith C.A."/>
            <person name="Ahrendt S."/>
            <person name="Andreopoulos W."/>
            <person name="He G."/>
            <person name="Labutti K."/>
            <person name="Lipzen A."/>
            <person name="Ng V."/>
            <person name="Riley R."/>
            <person name="Sandor L."/>
            <person name="Barry K."/>
            <person name="Martinez A.T."/>
            <person name="Xiao Y."/>
            <person name="Gibbons J.G."/>
            <person name="Terashima K."/>
            <person name="Grigoriev I.V."/>
            <person name="Hibbett D.S."/>
        </authorList>
    </citation>
    <scope>NUCLEOTIDE SEQUENCE</scope>
    <source>
        <strain evidence="2">JLM2183</strain>
    </source>
</reference>
<evidence type="ECO:0000313" key="2">
    <source>
        <dbReference type="EMBL" id="KAJ4474238.1"/>
    </source>
</evidence>
<dbReference type="OrthoDB" id="3239304at2759"/>
<evidence type="ECO:0000313" key="3">
    <source>
        <dbReference type="Proteomes" id="UP001150266"/>
    </source>
</evidence>
<sequence>MVVSMSTSSSAERMSIPQSRHHVLYIAFAELLFSVTFFVVGIFLLFTLGERILDVDAVALDLHLFAYFFLGLSTTLGITGALYRSRALVAMFCSMIMAQLVFGIGSGIYCLSILFRDPGDMISRVLHNNCLHLDHFSMAFCERTPLMKYLTLALFLQMWLIEILGIYFAQGYLQELLDEEVDGMKEIDYEYDYDDYVYYGEC</sequence>
<protein>
    <submittedName>
        <fullName evidence="2">Uncharacterized protein</fullName>
    </submittedName>
</protein>
<accession>A0A9W9DJZ8</accession>
<evidence type="ECO:0000256" key="1">
    <source>
        <dbReference type="SAM" id="Phobius"/>
    </source>
</evidence>
<dbReference type="Proteomes" id="UP001150266">
    <property type="component" value="Unassembled WGS sequence"/>
</dbReference>
<dbReference type="AlphaFoldDB" id="A0A9W9DJZ8"/>
<gene>
    <name evidence="2" type="ORF">J3R30DRAFT_3506706</name>
</gene>
<keyword evidence="1" id="KW-0812">Transmembrane</keyword>
<name>A0A9W9DJZ8_9AGAR</name>
<dbReference type="EMBL" id="JAOTPV010000016">
    <property type="protein sequence ID" value="KAJ4474238.1"/>
    <property type="molecule type" value="Genomic_DNA"/>
</dbReference>
<feature type="transmembrane region" description="Helical" evidence="1">
    <location>
        <begin position="64"/>
        <end position="83"/>
    </location>
</feature>
<feature type="transmembrane region" description="Helical" evidence="1">
    <location>
        <begin position="23"/>
        <end position="44"/>
    </location>
</feature>
<proteinExistence type="predicted"/>
<keyword evidence="3" id="KW-1185">Reference proteome</keyword>